<dbReference type="InterPro" id="IPR041492">
    <property type="entry name" value="HAD_2"/>
</dbReference>
<evidence type="ECO:0000313" key="1">
    <source>
        <dbReference type="EMBL" id="ANU78212.2"/>
    </source>
</evidence>
<dbReference type="Proteomes" id="UP000092574">
    <property type="component" value="Chromosome"/>
</dbReference>
<dbReference type="OrthoDB" id="264363at2"/>
<dbReference type="EMBL" id="CP015405">
    <property type="protein sequence ID" value="ANU78212.2"/>
    <property type="molecule type" value="Genomic_DNA"/>
</dbReference>
<reference evidence="1" key="1">
    <citation type="submission" date="2017-04" db="EMBL/GenBank/DDBJ databases">
        <title>Complete Genome Sequences of Twelve Strains of a Stable Defined Moderately Diverse Mouse Microbiota 2 (sDMDMm2).</title>
        <authorList>
            <person name="Uchimura Y."/>
            <person name="Wyss M."/>
            <person name="Brugiroux S."/>
            <person name="Limenitakis J.P."/>
            <person name="Stecher B."/>
            <person name="McCoy K.D."/>
            <person name="Macpherson A.J."/>
        </authorList>
    </citation>
    <scope>NUCLEOTIDE SEQUENCE</scope>
    <source>
        <strain evidence="1">YL58</strain>
    </source>
</reference>
<evidence type="ECO:0000313" key="2">
    <source>
        <dbReference type="Proteomes" id="UP000092574"/>
    </source>
</evidence>
<name>A0A1C7IJB5_9FIRM</name>
<protein>
    <recommendedName>
        <fullName evidence="3">Phosphoglycolate phosphatase</fullName>
    </recommendedName>
</protein>
<dbReference type="Gene3D" id="3.40.50.1000">
    <property type="entry name" value="HAD superfamily/HAD-like"/>
    <property type="match status" value="1"/>
</dbReference>
<dbReference type="InterPro" id="IPR036412">
    <property type="entry name" value="HAD-like_sf"/>
</dbReference>
<dbReference type="PANTHER" id="PTHR43434">
    <property type="entry name" value="PHOSPHOGLYCOLATE PHOSPHATASE"/>
    <property type="match status" value="1"/>
</dbReference>
<dbReference type="KEGG" id="byl:A4V09_22180"/>
<dbReference type="GO" id="GO:0005829">
    <property type="term" value="C:cytosol"/>
    <property type="evidence" value="ECO:0007669"/>
    <property type="project" value="TreeGrafter"/>
</dbReference>
<dbReference type="InterPro" id="IPR050155">
    <property type="entry name" value="HAD-like_hydrolase_sf"/>
</dbReference>
<dbReference type="STRING" id="1796616.A4V09_22180"/>
<dbReference type="SUPFAM" id="SSF56784">
    <property type="entry name" value="HAD-like"/>
    <property type="match status" value="1"/>
</dbReference>
<accession>A0A1C7IJB5</accession>
<dbReference type="PANTHER" id="PTHR43434:SF1">
    <property type="entry name" value="PHOSPHOGLYCOLATE PHOSPHATASE"/>
    <property type="match status" value="1"/>
</dbReference>
<dbReference type="SFLD" id="SFLDS00003">
    <property type="entry name" value="Haloacid_Dehalogenase"/>
    <property type="match status" value="1"/>
</dbReference>
<dbReference type="FunFam" id="3.40.50.1000:FF:000022">
    <property type="entry name" value="Phosphoglycolate phosphatase"/>
    <property type="match status" value="1"/>
</dbReference>
<evidence type="ECO:0008006" key="3">
    <source>
        <dbReference type="Google" id="ProtNLM"/>
    </source>
</evidence>
<proteinExistence type="predicted"/>
<dbReference type="InterPro" id="IPR023198">
    <property type="entry name" value="PGP-like_dom2"/>
</dbReference>
<dbReference type="Gene3D" id="1.10.150.240">
    <property type="entry name" value="Putative phosphatase, domain 2"/>
    <property type="match status" value="1"/>
</dbReference>
<dbReference type="SFLD" id="SFLDG01135">
    <property type="entry name" value="C1.5.6:_HAD__Beta-PGM__Phospha"/>
    <property type="match status" value="1"/>
</dbReference>
<dbReference type="AlphaFoldDB" id="A0A1C7IJB5"/>
<sequence>MLISKRVIILFKNIIFDFDGVLIDSHNLQKNALKSAYEMIVGKGEIPYKQFFDNSGNSLENIFKILNLPLEMIPVYKRISADNYSMIELYNNVYSMLENLVYEKYRIAICTGKDRERTLQILEHFNIKHFFSFVVCSDDVMYPKPNPESIYKCMELWGVNSSECLMVGDGINDIIAAKKAKMYSIGVTWGESTESKLLEAGADILVNSIKELEEILISKMKGNYGEN</sequence>
<gene>
    <name evidence="1" type="ORF">A4V09_22180</name>
</gene>
<dbReference type="NCBIfam" id="TIGR01549">
    <property type="entry name" value="HAD-SF-IA-v1"/>
    <property type="match status" value="1"/>
</dbReference>
<dbReference type="GO" id="GO:0006281">
    <property type="term" value="P:DNA repair"/>
    <property type="evidence" value="ECO:0007669"/>
    <property type="project" value="TreeGrafter"/>
</dbReference>
<dbReference type="Pfam" id="PF13419">
    <property type="entry name" value="HAD_2"/>
    <property type="match status" value="1"/>
</dbReference>
<dbReference type="InterPro" id="IPR023214">
    <property type="entry name" value="HAD_sf"/>
</dbReference>
<keyword evidence="2" id="KW-1185">Reference proteome</keyword>
<dbReference type="NCBIfam" id="TIGR01509">
    <property type="entry name" value="HAD-SF-IA-v3"/>
    <property type="match status" value="1"/>
</dbReference>
<dbReference type="SFLD" id="SFLDG01129">
    <property type="entry name" value="C1.5:_HAD__Beta-PGM__Phosphata"/>
    <property type="match status" value="1"/>
</dbReference>
<organism evidence="1 2">
    <name type="scientific">Blautia pseudococcoides</name>
    <dbReference type="NCBI Taxonomy" id="1796616"/>
    <lineage>
        <taxon>Bacteria</taxon>
        <taxon>Bacillati</taxon>
        <taxon>Bacillota</taxon>
        <taxon>Clostridia</taxon>
        <taxon>Lachnospirales</taxon>
        <taxon>Lachnospiraceae</taxon>
        <taxon>Blautia</taxon>
    </lineage>
</organism>
<dbReference type="GO" id="GO:0008967">
    <property type="term" value="F:phosphoglycolate phosphatase activity"/>
    <property type="evidence" value="ECO:0007669"/>
    <property type="project" value="TreeGrafter"/>
</dbReference>
<dbReference type="InterPro" id="IPR006439">
    <property type="entry name" value="HAD-SF_hydro_IA"/>
</dbReference>